<dbReference type="EMBL" id="AP018786">
    <property type="protein sequence ID" value="BBF23125.1"/>
    <property type="molecule type" value="Genomic_DNA"/>
</dbReference>
<dbReference type="RefSeq" id="WP_123957644.1">
    <property type="nucleotide sequence ID" value="NZ_AP018786.1"/>
</dbReference>
<dbReference type="Proteomes" id="UP000271003">
    <property type="component" value="Chromosome"/>
</dbReference>
<evidence type="ECO:0000313" key="2">
    <source>
        <dbReference type="Proteomes" id="UP000271003"/>
    </source>
</evidence>
<dbReference type="KEGG" id="sutt:SUTMEG_10160"/>
<reference evidence="1 2" key="1">
    <citation type="journal article" date="2018" name="Int. J. Syst. Evol. Microbiol.">
        <title>Mesosutterella multiformis gen. nov., sp. nov., a member of the family Sutterellaceae and Sutterella megalosphaeroides sp. nov., isolated from human faeces.</title>
        <authorList>
            <person name="Sakamoto M."/>
            <person name="Ikeyama N."/>
            <person name="Kunihiro T."/>
            <person name="Iino T."/>
            <person name="Yuki M."/>
            <person name="Ohkuma M."/>
        </authorList>
    </citation>
    <scope>NUCLEOTIDE SEQUENCE [LARGE SCALE GENOMIC DNA]</scope>
    <source>
        <strain evidence="1 2">6FBBBH3</strain>
    </source>
</reference>
<dbReference type="AlphaFoldDB" id="A0A2Z6I9J8"/>
<gene>
    <name evidence="1" type="ORF">SUTMEG_10160</name>
</gene>
<sequence length="71" mass="7728">MTQSYPHNAVNFPDDNPMTEIYPAGGLRTKRVGLMAVFNEISKQIGLWVDAESAFGPCAAGWRTRSPITGS</sequence>
<keyword evidence="2" id="KW-1185">Reference proteome</keyword>
<name>A0A2Z6I9J8_9BURK</name>
<organism evidence="1 2">
    <name type="scientific">Sutterella megalosphaeroides</name>
    <dbReference type="NCBI Taxonomy" id="2494234"/>
    <lineage>
        <taxon>Bacteria</taxon>
        <taxon>Pseudomonadati</taxon>
        <taxon>Pseudomonadota</taxon>
        <taxon>Betaproteobacteria</taxon>
        <taxon>Burkholderiales</taxon>
        <taxon>Sutterellaceae</taxon>
        <taxon>Sutterella</taxon>
    </lineage>
</organism>
<protein>
    <submittedName>
        <fullName evidence="1">Uncharacterized protein</fullName>
    </submittedName>
</protein>
<proteinExistence type="predicted"/>
<accession>A0A2Z6I9J8</accession>
<evidence type="ECO:0000313" key="1">
    <source>
        <dbReference type="EMBL" id="BBF23125.1"/>
    </source>
</evidence>